<organism evidence="1 2">
    <name type="scientific">Caerostris extrusa</name>
    <name type="common">Bark spider</name>
    <name type="synonym">Caerostris bankana</name>
    <dbReference type="NCBI Taxonomy" id="172846"/>
    <lineage>
        <taxon>Eukaryota</taxon>
        <taxon>Metazoa</taxon>
        <taxon>Ecdysozoa</taxon>
        <taxon>Arthropoda</taxon>
        <taxon>Chelicerata</taxon>
        <taxon>Arachnida</taxon>
        <taxon>Araneae</taxon>
        <taxon>Araneomorphae</taxon>
        <taxon>Entelegynae</taxon>
        <taxon>Araneoidea</taxon>
        <taxon>Araneidae</taxon>
        <taxon>Caerostris</taxon>
    </lineage>
</organism>
<reference evidence="1 2" key="1">
    <citation type="submission" date="2021-06" db="EMBL/GenBank/DDBJ databases">
        <title>Caerostris extrusa draft genome.</title>
        <authorList>
            <person name="Kono N."/>
            <person name="Arakawa K."/>
        </authorList>
    </citation>
    <scope>NUCLEOTIDE SEQUENCE [LARGE SCALE GENOMIC DNA]</scope>
</reference>
<sequence>MPGRQRERRRDWSGTVIKSTGSIRQVGDYRKLNSCIIPELFESTKNQDFSNALSGICNDASMEVWKYPQQWKYPIYLTLCECISTYQFTHNLFLKQPTVCTSFELIEFLYLNFESCNAAQAFQRLMSEILDDLPF</sequence>
<evidence type="ECO:0000313" key="1">
    <source>
        <dbReference type="EMBL" id="GIY38780.1"/>
    </source>
</evidence>
<dbReference type="Gene3D" id="3.10.10.10">
    <property type="entry name" value="HIV Type 1 Reverse Transcriptase, subunit A, domain 1"/>
    <property type="match status" value="1"/>
</dbReference>
<dbReference type="Proteomes" id="UP001054945">
    <property type="component" value="Unassembled WGS sequence"/>
</dbReference>
<evidence type="ECO:0000313" key="2">
    <source>
        <dbReference type="Proteomes" id="UP001054945"/>
    </source>
</evidence>
<dbReference type="EMBL" id="BPLR01010354">
    <property type="protein sequence ID" value="GIY38780.1"/>
    <property type="molecule type" value="Genomic_DNA"/>
</dbReference>
<keyword evidence="2" id="KW-1185">Reference proteome</keyword>
<comment type="caution">
    <text evidence="1">The sequence shown here is derived from an EMBL/GenBank/DDBJ whole genome shotgun (WGS) entry which is preliminary data.</text>
</comment>
<dbReference type="AlphaFoldDB" id="A0AAV4T1Z2"/>
<name>A0AAV4T1Z2_CAEEX</name>
<gene>
    <name evidence="1" type="ORF">CEXT_64931</name>
</gene>
<accession>A0AAV4T1Z2</accession>
<protein>
    <submittedName>
        <fullName evidence="1">Uncharacterized protein</fullName>
    </submittedName>
</protein>
<proteinExistence type="predicted"/>